<organism evidence="4 6">
    <name type="scientific">Salinibacter ruber</name>
    <dbReference type="NCBI Taxonomy" id="146919"/>
    <lineage>
        <taxon>Bacteria</taxon>
        <taxon>Pseudomonadati</taxon>
        <taxon>Rhodothermota</taxon>
        <taxon>Rhodothermia</taxon>
        <taxon>Rhodothermales</taxon>
        <taxon>Salinibacteraceae</taxon>
        <taxon>Salinibacter</taxon>
    </lineage>
</organism>
<protein>
    <submittedName>
        <fullName evidence="4">Acyl-CoA reductase-like NAD-dependent aldehyde dehydrogenase</fullName>
    </submittedName>
</protein>
<dbReference type="Proteomes" id="UP001155034">
    <property type="component" value="Unassembled WGS sequence"/>
</dbReference>
<dbReference type="Proteomes" id="UP001155027">
    <property type="component" value="Unassembled WGS sequence"/>
</dbReference>
<evidence type="ECO:0000313" key="6">
    <source>
        <dbReference type="Proteomes" id="UP001155034"/>
    </source>
</evidence>
<evidence type="ECO:0000313" key="4">
    <source>
        <dbReference type="EMBL" id="MCS3865721.1"/>
    </source>
</evidence>
<dbReference type="InterPro" id="IPR016162">
    <property type="entry name" value="Ald_DH_N"/>
</dbReference>
<dbReference type="EMBL" id="JANTYZ010000006">
    <property type="protein sequence ID" value="MCS3865721.1"/>
    <property type="molecule type" value="Genomic_DNA"/>
</dbReference>
<dbReference type="AlphaFoldDB" id="A0A9X2QXU5"/>
<dbReference type="Proteomes" id="UP001155040">
    <property type="component" value="Unassembled WGS sequence"/>
</dbReference>
<dbReference type="InterPro" id="IPR016161">
    <property type="entry name" value="Ald_DH/histidinol_DH"/>
</dbReference>
<dbReference type="EMBL" id="JANUBF010000027">
    <property type="protein sequence ID" value="MCS4037830.1"/>
    <property type="molecule type" value="Genomic_DNA"/>
</dbReference>
<proteinExistence type="predicted"/>
<gene>
    <name evidence="3" type="ORF">GGP71_002794</name>
    <name evidence="4" type="ORF">GGP82_002283</name>
    <name evidence="5" type="ORF">GGQ01_002917</name>
</gene>
<feature type="domain" description="Aldehyde dehydrogenase" evidence="2">
    <location>
        <begin position="31"/>
        <end position="259"/>
    </location>
</feature>
<dbReference type="PANTHER" id="PTHR11699">
    <property type="entry name" value="ALDEHYDE DEHYDROGENASE-RELATED"/>
    <property type="match status" value="1"/>
</dbReference>
<comment type="caution">
    <text evidence="4">The sequence shown here is derived from an EMBL/GenBank/DDBJ whole genome shotgun (WGS) entry which is preliminary data.</text>
</comment>
<dbReference type="InterPro" id="IPR015590">
    <property type="entry name" value="Aldehyde_DH_dom"/>
</dbReference>
<keyword evidence="1" id="KW-0560">Oxidoreductase</keyword>
<dbReference type="Gene3D" id="3.40.605.10">
    <property type="entry name" value="Aldehyde Dehydrogenase, Chain A, domain 1"/>
    <property type="match status" value="1"/>
</dbReference>
<dbReference type="SUPFAM" id="SSF53720">
    <property type="entry name" value="ALDH-like"/>
    <property type="match status" value="1"/>
</dbReference>
<evidence type="ECO:0000313" key="5">
    <source>
        <dbReference type="EMBL" id="MCS4037830.1"/>
    </source>
</evidence>
<sequence length="296" mass="32345">MAATDAHERLPVYKTRKLYIGGGFPRTESGRYITATDPTGEFVANICRASRKDFRDAVVEAREAQDGWSSRSAFNRGQILYRMGEMLESRRQAFVDTLVDTAGYAPDAAGAEVDAAIDRLVYYAGWTDKFAQVFGSINPVASSHFDFSVPEPSGVVAAFCPEAAPLLGLVSCLAPIIVPGNTVILVVENDAPTLALDLAEVLDTSDLPGGVVNILTGHREELREHVGGHRDVDAILSVGASTEERTILEREGAESVTRMEFRPGRSPAEWRADESQSPYWITPFVEFKTTWHPVGR</sequence>
<name>A0A9X2QXU5_9BACT</name>
<dbReference type="GO" id="GO:0016491">
    <property type="term" value="F:oxidoreductase activity"/>
    <property type="evidence" value="ECO:0007669"/>
    <property type="project" value="UniProtKB-KW"/>
</dbReference>
<evidence type="ECO:0000313" key="3">
    <source>
        <dbReference type="EMBL" id="MCS3678852.1"/>
    </source>
</evidence>
<accession>A0A9X2QXU5</accession>
<evidence type="ECO:0000259" key="2">
    <source>
        <dbReference type="Pfam" id="PF00171"/>
    </source>
</evidence>
<reference evidence="4" key="1">
    <citation type="submission" date="2022-08" db="EMBL/GenBank/DDBJ databases">
        <title>Genomic Encyclopedia of Type Strains, Phase V (KMG-V): Genome sequencing to study the core and pangenomes of soil and plant-associated prokaryotes.</title>
        <authorList>
            <person name="Whitman W."/>
        </authorList>
    </citation>
    <scope>NUCLEOTIDE SEQUENCE</scope>
    <source>
        <strain evidence="3">0</strain>
        <strain evidence="4">SP2016B</strain>
        <strain evidence="5">SP3012</strain>
    </source>
</reference>
<dbReference type="Pfam" id="PF00171">
    <property type="entry name" value="Aldedh"/>
    <property type="match status" value="1"/>
</dbReference>
<dbReference type="RefSeq" id="WP_103017393.1">
    <property type="nucleotide sequence ID" value="NZ_CALTSF010000002.1"/>
</dbReference>
<evidence type="ECO:0000256" key="1">
    <source>
        <dbReference type="ARBA" id="ARBA00023002"/>
    </source>
</evidence>
<dbReference type="EMBL" id="JANUAU010000010">
    <property type="protein sequence ID" value="MCS3678852.1"/>
    <property type="molecule type" value="Genomic_DNA"/>
</dbReference>